<proteinExistence type="predicted"/>
<organism evidence="4 5">
    <name type="scientific">Maribacter luteus</name>
    <dbReference type="NCBI Taxonomy" id="2594478"/>
    <lineage>
        <taxon>Bacteria</taxon>
        <taxon>Pseudomonadati</taxon>
        <taxon>Bacteroidota</taxon>
        <taxon>Flavobacteriia</taxon>
        <taxon>Flavobacteriales</taxon>
        <taxon>Flavobacteriaceae</taxon>
        <taxon>Maribacter</taxon>
    </lineage>
</organism>
<dbReference type="SUPFAM" id="SSF51735">
    <property type="entry name" value="NAD(P)-binding Rossmann-fold domains"/>
    <property type="match status" value="1"/>
</dbReference>
<feature type="domain" description="Pyrroline-5-carboxylate reductase catalytic N-terminal" evidence="2">
    <location>
        <begin position="3"/>
        <end position="85"/>
    </location>
</feature>
<sequence length="254" mass="28237">MIRIVILGTGNVAKHLLGAFKKAKDVEVVQVYGRKNSVLESLGSDYQTTTEVSSLKQADIYILAISDDAISEVSKQLDLKAGLVVHTSGSVPLAALSKKTKRGVFYPLQTFSLDRKVDFAEIPICIESENEADTGILKQLASAISKKVEYMDSDQRKALHLAAVMANNFTNHMYYLSSEFCSQNNVPFSLLHPLIQETAKKIEDLSPYDAQTGPGRRNDRGTLKKQKAQLKSKRHKKIYSLLSKSIRKTYGKKL</sequence>
<dbReference type="InterPro" id="IPR037108">
    <property type="entry name" value="TM1727-like_C_sf"/>
</dbReference>
<name>A0A6I2MJ56_9FLAO</name>
<dbReference type="Gene3D" id="3.40.50.720">
    <property type="entry name" value="NAD(P)-binding Rossmann-like Domain"/>
    <property type="match status" value="1"/>
</dbReference>
<protein>
    <submittedName>
        <fullName evidence="4">DUF2520 domain-containing protein</fullName>
    </submittedName>
</protein>
<feature type="domain" description="DUF2520" evidence="3">
    <location>
        <begin position="122"/>
        <end position="246"/>
    </location>
</feature>
<dbReference type="InterPro" id="IPR036291">
    <property type="entry name" value="NAD(P)-bd_dom_sf"/>
</dbReference>
<dbReference type="RefSeq" id="WP_154365186.1">
    <property type="nucleotide sequence ID" value="NZ_WKJH01000004.1"/>
</dbReference>
<accession>A0A6I2MJ56</accession>
<dbReference type="SUPFAM" id="SSF48179">
    <property type="entry name" value="6-phosphogluconate dehydrogenase C-terminal domain-like"/>
    <property type="match status" value="1"/>
</dbReference>
<gene>
    <name evidence="4" type="ORF">GJ691_06885</name>
</gene>
<comment type="caution">
    <text evidence="4">The sequence shown here is derived from an EMBL/GenBank/DDBJ whole genome shotgun (WGS) entry which is preliminary data.</text>
</comment>
<keyword evidence="5" id="KW-1185">Reference proteome</keyword>
<evidence type="ECO:0000259" key="3">
    <source>
        <dbReference type="Pfam" id="PF10728"/>
    </source>
</evidence>
<evidence type="ECO:0000256" key="1">
    <source>
        <dbReference type="SAM" id="MobiDB-lite"/>
    </source>
</evidence>
<feature type="region of interest" description="Disordered" evidence="1">
    <location>
        <begin position="205"/>
        <end position="233"/>
    </location>
</feature>
<dbReference type="Pfam" id="PF10728">
    <property type="entry name" value="DUF2520"/>
    <property type="match status" value="1"/>
</dbReference>
<dbReference type="InterPro" id="IPR008927">
    <property type="entry name" value="6-PGluconate_DH-like_C_sf"/>
</dbReference>
<dbReference type="OrthoDB" id="9810755at2"/>
<reference evidence="4 5" key="1">
    <citation type="submission" date="2019-11" db="EMBL/GenBank/DDBJ databases">
        <title>Maribacter lutea sp. nov., a marine bacterium isolated from intertidal sand.</title>
        <authorList>
            <person name="Liu A."/>
        </authorList>
    </citation>
    <scope>NUCLEOTIDE SEQUENCE [LARGE SCALE GENOMIC DNA]</scope>
    <source>
        <strain evidence="4 5">RZ05</strain>
    </source>
</reference>
<dbReference type="Gene3D" id="1.10.1040.20">
    <property type="entry name" value="ProC-like, C-terminal domain"/>
    <property type="match status" value="1"/>
</dbReference>
<dbReference type="Pfam" id="PF03807">
    <property type="entry name" value="F420_oxidored"/>
    <property type="match status" value="1"/>
</dbReference>
<evidence type="ECO:0000313" key="5">
    <source>
        <dbReference type="Proteomes" id="UP000443153"/>
    </source>
</evidence>
<feature type="compositionally biased region" description="Basic residues" evidence="1">
    <location>
        <begin position="223"/>
        <end position="233"/>
    </location>
</feature>
<dbReference type="PANTHER" id="PTHR40459">
    <property type="entry name" value="CONSERVED HYPOTHETICAL ALANINE AND LEUCINE RICH PROTEIN"/>
    <property type="match status" value="1"/>
</dbReference>
<dbReference type="Proteomes" id="UP000443153">
    <property type="component" value="Unassembled WGS sequence"/>
</dbReference>
<evidence type="ECO:0000259" key="2">
    <source>
        <dbReference type="Pfam" id="PF03807"/>
    </source>
</evidence>
<dbReference type="EMBL" id="WKJH01000004">
    <property type="protein sequence ID" value="MRX63891.1"/>
    <property type="molecule type" value="Genomic_DNA"/>
</dbReference>
<evidence type="ECO:0000313" key="4">
    <source>
        <dbReference type="EMBL" id="MRX63891.1"/>
    </source>
</evidence>
<dbReference type="AlphaFoldDB" id="A0A6I2MJ56"/>
<dbReference type="InterPro" id="IPR028939">
    <property type="entry name" value="P5C_Rdtase_cat_N"/>
</dbReference>
<dbReference type="PANTHER" id="PTHR40459:SF1">
    <property type="entry name" value="CONSERVED HYPOTHETICAL ALANINE AND LEUCINE RICH PROTEIN"/>
    <property type="match status" value="1"/>
</dbReference>
<dbReference type="InterPro" id="IPR018931">
    <property type="entry name" value="DUF2520"/>
</dbReference>